<comment type="subcellular location">
    <subcellularLocation>
        <location evidence="1 8">Cell membrane</location>
        <topology evidence="1 8">Multi-pass membrane protein</topology>
    </subcellularLocation>
</comment>
<feature type="transmembrane region" description="Helical" evidence="8">
    <location>
        <begin position="165"/>
        <end position="187"/>
    </location>
</feature>
<proteinExistence type="inferred from homology"/>
<dbReference type="EMBL" id="JABXXR010000030">
    <property type="protein sequence ID" value="NVN40170.1"/>
    <property type="molecule type" value="Genomic_DNA"/>
</dbReference>
<protein>
    <recommendedName>
        <fullName evidence="8">Probable membrane transporter protein</fullName>
    </recommendedName>
</protein>
<evidence type="ECO:0000256" key="8">
    <source>
        <dbReference type="RuleBase" id="RU363041"/>
    </source>
</evidence>
<feature type="transmembrane region" description="Helical" evidence="8">
    <location>
        <begin position="224"/>
        <end position="245"/>
    </location>
</feature>
<feature type="transmembrane region" description="Helical" evidence="8">
    <location>
        <begin position="95"/>
        <end position="115"/>
    </location>
</feature>
<dbReference type="Pfam" id="PF01925">
    <property type="entry name" value="TauE"/>
    <property type="match status" value="1"/>
</dbReference>
<name>A0A850PCC3_9PROT</name>
<keyword evidence="3" id="KW-0813">Transport</keyword>
<dbReference type="GO" id="GO:0005886">
    <property type="term" value="C:plasma membrane"/>
    <property type="evidence" value="ECO:0007669"/>
    <property type="project" value="UniProtKB-SubCell"/>
</dbReference>
<gene>
    <name evidence="9" type="ORF">HUK82_06270</name>
</gene>
<feature type="transmembrane region" description="Helical" evidence="8">
    <location>
        <begin position="7"/>
        <end position="31"/>
    </location>
</feature>
<reference evidence="9 10" key="1">
    <citation type="submission" date="2020-06" db="EMBL/GenBank/DDBJ databases">
        <title>Description of novel acetic acid bacteria.</title>
        <authorList>
            <person name="Sombolestani A."/>
        </authorList>
    </citation>
    <scope>NUCLEOTIDE SEQUENCE [LARGE SCALE GENOMIC DNA]</scope>
    <source>
        <strain evidence="9 10">LMG 27010</strain>
    </source>
</reference>
<comment type="caution">
    <text evidence="9">The sequence shown here is derived from an EMBL/GenBank/DDBJ whole genome shotgun (WGS) entry which is preliminary data.</text>
</comment>
<dbReference type="AlphaFoldDB" id="A0A850PCC3"/>
<evidence type="ECO:0000256" key="5">
    <source>
        <dbReference type="ARBA" id="ARBA00022692"/>
    </source>
</evidence>
<dbReference type="InterPro" id="IPR002781">
    <property type="entry name" value="TM_pro_TauE-like"/>
</dbReference>
<evidence type="ECO:0000313" key="9">
    <source>
        <dbReference type="EMBL" id="NVN40170.1"/>
    </source>
</evidence>
<evidence type="ECO:0000256" key="1">
    <source>
        <dbReference type="ARBA" id="ARBA00004651"/>
    </source>
</evidence>
<accession>A0A850PCC3</accession>
<dbReference type="RefSeq" id="WP_176613143.1">
    <property type="nucleotide sequence ID" value="NZ_JABXXR010000030.1"/>
</dbReference>
<dbReference type="Proteomes" id="UP000585665">
    <property type="component" value="Unassembled WGS sequence"/>
</dbReference>
<keyword evidence="10" id="KW-1185">Reference proteome</keyword>
<organism evidence="9 10">
    <name type="scientific">Ameyamaea chiangmaiensis</name>
    <dbReference type="NCBI Taxonomy" id="442969"/>
    <lineage>
        <taxon>Bacteria</taxon>
        <taxon>Pseudomonadati</taxon>
        <taxon>Pseudomonadota</taxon>
        <taxon>Alphaproteobacteria</taxon>
        <taxon>Acetobacterales</taxon>
        <taxon>Acetobacteraceae</taxon>
        <taxon>Ameyamaea</taxon>
    </lineage>
</organism>
<feature type="transmembrane region" description="Helical" evidence="8">
    <location>
        <begin position="192"/>
        <end position="212"/>
    </location>
</feature>
<feature type="transmembrane region" description="Helical" evidence="8">
    <location>
        <begin position="127"/>
        <end position="153"/>
    </location>
</feature>
<keyword evidence="4 8" id="KW-1003">Cell membrane</keyword>
<evidence type="ECO:0000256" key="3">
    <source>
        <dbReference type="ARBA" id="ARBA00022448"/>
    </source>
</evidence>
<feature type="transmembrane region" description="Helical" evidence="8">
    <location>
        <begin position="71"/>
        <end position="89"/>
    </location>
</feature>
<evidence type="ECO:0000256" key="4">
    <source>
        <dbReference type="ARBA" id="ARBA00022475"/>
    </source>
</evidence>
<evidence type="ECO:0000256" key="7">
    <source>
        <dbReference type="ARBA" id="ARBA00023136"/>
    </source>
</evidence>
<evidence type="ECO:0000256" key="6">
    <source>
        <dbReference type="ARBA" id="ARBA00022989"/>
    </source>
</evidence>
<keyword evidence="5 8" id="KW-0812">Transmembrane</keyword>
<dbReference type="PANTHER" id="PTHR30269">
    <property type="entry name" value="TRANSMEMBRANE PROTEIN YFCA"/>
    <property type="match status" value="1"/>
</dbReference>
<dbReference type="PANTHER" id="PTHR30269:SF37">
    <property type="entry name" value="MEMBRANE TRANSPORTER PROTEIN"/>
    <property type="match status" value="1"/>
</dbReference>
<evidence type="ECO:0000313" key="10">
    <source>
        <dbReference type="Proteomes" id="UP000585665"/>
    </source>
</evidence>
<sequence>MLHELPIVVLCVFAAAIVRGFCGFGFALLVVMSASFVLPTKDIVPGMLLLEVVAGLRLLPSIRGHVHWRSIAIIIAAATVATPAGAFILRVAPAAAMQFGVSILVLLACGMLASGRRLTRMPTTPETAMTGAVAGLLNGSVGLAGPPVILFFLGSPLALEAGRASIIATFLAIDAVALPTMAMLGLFGRTTLLFALGSLPALVVGLAIGARMHDRVDQARARTVVLAVLAAMAVANAVTSAATLLS</sequence>
<evidence type="ECO:0000256" key="2">
    <source>
        <dbReference type="ARBA" id="ARBA00009142"/>
    </source>
</evidence>
<keyword evidence="7 8" id="KW-0472">Membrane</keyword>
<comment type="similarity">
    <text evidence="2 8">Belongs to the 4-toluene sulfonate uptake permease (TSUP) (TC 2.A.102) family.</text>
</comment>
<keyword evidence="6 8" id="KW-1133">Transmembrane helix</keyword>
<dbReference type="InterPro" id="IPR052017">
    <property type="entry name" value="TSUP"/>
</dbReference>